<feature type="non-terminal residue" evidence="7">
    <location>
        <position position="193"/>
    </location>
</feature>
<keyword evidence="5" id="KW-0472">Membrane</keyword>
<dbReference type="GO" id="GO:0005829">
    <property type="term" value="C:cytosol"/>
    <property type="evidence" value="ECO:0007669"/>
    <property type="project" value="TreeGrafter"/>
</dbReference>
<dbReference type="PANTHER" id="PTHR11806:SF0">
    <property type="entry name" value="PROTEIN MTO1 HOMOLOG, MITOCHONDRIAL"/>
    <property type="match status" value="1"/>
</dbReference>
<dbReference type="SMART" id="SM01228">
    <property type="entry name" value="GIDA_assoc_3"/>
    <property type="match status" value="1"/>
</dbReference>
<keyword evidence="3" id="KW-0285">Flavoprotein</keyword>
<dbReference type="InterPro" id="IPR002218">
    <property type="entry name" value="MnmG-rel"/>
</dbReference>
<dbReference type="Pfam" id="PF13932">
    <property type="entry name" value="SAM_GIDA_C"/>
    <property type="match status" value="1"/>
</dbReference>
<evidence type="ECO:0000259" key="6">
    <source>
        <dbReference type="SMART" id="SM01228"/>
    </source>
</evidence>
<dbReference type="InterPro" id="IPR026904">
    <property type="entry name" value="MnmG_C"/>
</dbReference>
<sequence length="193" mass="21637">MTNLFRTSPYRSLSILVSLIVLAEILTFNAGENLRPVGIGLSVSTFYTYFLVHIALLAISAIWFGQLNKDYYIARYADYIRLHQDKVHRRHENAAIPRNLDYKLVPGLSDKACEKFSETRPTTLGQASAISGVTPAAISEVLLYLKSGMLQLRAIGRYFGTGIVVTGASSTVFYLVIPLVSDLEWKAEWHLFF</sequence>
<reference evidence="7" key="1">
    <citation type="submission" date="2018-05" db="EMBL/GenBank/DDBJ databases">
        <authorList>
            <person name="Lanie J.A."/>
            <person name="Ng W.-L."/>
            <person name="Kazmierczak K.M."/>
            <person name="Andrzejewski T.M."/>
            <person name="Davidsen T.M."/>
            <person name="Wayne K.J."/>
            <person name="Tettelin H."/>
            <person name="Glass J.I."/>
            <person name="Rusch D."/>
            <person name="Podicherti R."/>
            <person name="Tsui H.-C.T."/>
            <person name="Winkler M.E."/>
        </authorList>
    </citation>
    <scope>NUCLEOTIDE SEQUENCE</scope>
</reference>
<dbReference type="PANTHER" id="PTHR11806">
    <property type="entry name" value="GLUCOSE INHIBITED DIVISION PROTEIN A"/>
    <property type="match status" value="1"/>
</dbReference>
<dbReference type="AlphaFoldDB" id="A0A382CT54"/>
<name>A0A382CT54_9ZZZZ</name>
<dbReference type="FunFam" id="1.10.150.570:FF:000001">
    <property type="entry name" value="tRNA uridine 5-carboxymethylaminomethyl modification enzyme MnmG"/>
    <property type="match status" value="1"/>
</dbReference>
<dbReference type="Gene3D" id="1.10.150.570">
    <property type="entry name" value="GidA associated domain, C-terminal subdomain"/>
    <property type="match status" value="1"/>
</dbReference>
<comment type="similarity">
    <text evidence="2">Belongs to the MnmG family.</text>
</comment>
<dbReference type="GO" id="GO:0030488">
    <property type="term" value="P:tRNA methylation"/>
    <property type="evidence" value="ECO:0007669"/>
    <property type="project" value="TreeGrafter"/>
</dbReference>
<proteinExistence type="inferred from homology"/>
<protein>
    <recommendedName>
        <fullName evidence="6">tRNA uridine 5-carboxymethylaminomethyl modification enzyme C-terminal subdomain domain-containing protein</fullName>
    </recommendedName>
</protein>
<dbReference type="EMBL" id="UINC01035991">
    <property type="protein sequence ID" value="SVB29275.1"/>
    <property type="molecule type" value="Genomic_DNA"/>
</dbReference>
<comment type="cofactor">
    <cofactor evidence="1">
        <name>FAD</name>
        <dbReference type="ChEBI" id="CHEBI:57692"/>
    </cofactor>
</comment>
<accession>A0A382CT54</accession>
<evidence type="ECO:0000256" key="4">
    <source>
        <dbReference type="ARBA" id="ARBA00022827"/>
    </source>
</evidence>
<evidence type="ECO:0000256" key="2">
    <source>
        <dbReference type="ARBA" id="ARBA00007653"/>
    </source>
</evidence>
<keyword evidence="5" id="KW-0812">Transmembrane</keyword>
<dbReference type="GO" id="GO:0050660">
    <property type="term" value="F:flavin adenine dinucleotide binding"/>
    <property type="evidence" value="ECO:0007669"/>
    <property type="project" value="InterPro"/>
</dbReference>
<feature type="domain" description="tRNA uridine 5-carboxymethylaminomethyl modification enzyme C-terminal subdomain" evidence="6">
    <location>
        <begin position="74"/>
        <end position="143"/>
    </location>
</feature>
<dbReference type="InterPro" id="IPR044920">
    <property type="entry name" value="MnmG_C_subdom_sf"/>
</dbReference>
<feature type="transmembrane region" description="Helical" evidence="5">
    <location>
        <begin position="12"/>
        <end position="31"/>
    </location>
</feature>
<dbReference type="GO" id="GO:0002098">
    <property type="term" value="P:tRNA wobble uridine modification"/>
    <property type="evidence" value="ECO:0007669"/>
    <property type="project" value="UniProtKB-ARBA"/>
</dbReference>
<feature type="transmembrane region" description="Helical" evidence="5">
    <location>
        <begin position="46"/>
        <end position="65"/>
    </location>
</feature>
<organism evidence="7">
    <name type="scientific">marine metagenome</name>
    <dbReference type="NCBI Taxonomy" id="408172"/>
    <lineage>
        <taxon>unclassified sequences</taxon>
        <taxon>metagenomes</taxon>
        <taxon>ecological metagenomes</taxon>
    </lineage>
</organism>
<dbReference type="InterPro" id="IPR047001">
    <property type="entry name" value="MnmG_C_subdom"/>
</dbReference>
<evidence type="ECO:0000256" key="3">
    <source>
        <dbReference type="ARBA" id="ARBA00022630"/>
    </source>
</evidence>
<gene>
    <name evidence="7" type="ORF">METZ01_LOCUS182129</name>
</gene>
<keyword evidence="4" id="KW-0274">FAD</keyword>
<evidence type="ECO:0000256" key="5">
    <source>
        <dbReference type="SAM" id="Phobius"/>
    </source>
</evidence>
<keyword evidence="5" id="KW-1133">Transmembrane helix</keyword>
<evidence type="ECO:0000256" key="1">
    <source>
        <dbReference type="ARBA" id="ARBA00001974"/>
    </source>
</evidence>
<feature type="transmembrane region" description="Helical" evidence="5">
    <location>
        <begin position="155"/>
        <end position="177"/>
    </location>
</feature>
<evidence type="ECO:0000313" key="7">
    <source>
        <dbReference type="EMBL" id="SVB29275.1"/>
    </source>
</evidence>